<dbReference type="GO" id="GO:0046872">
    <property type="term" value="F:metal ion binding"/>
    <property type="evidence" value="ECO:0007669"/>
    <property type="project" value="UniProtKB-KW"/>
</dbReference>
<feature type="domain" description="4Fe-4S ferredoxin-type" evidence="5">
    <location>
        <begin position="8"/>
        <end position="37"/>
    </location>
</feature>
<evidence type="ECO:0000256" key="2">
    <source>
        <dbReference type="ARBA" id="ARBA00023004"/>
    </source>
</evidence>
<dbReference type="Pfam" id="PF12838">
    <property type="entry name" value="Fer4_7"/>
    <property type="match status" value="1"/>
</dbReference>
<dbReference type="PANTHER" id="PTHR31332">
    <property type="entry name" value="7-HYDROXYMETHYL CHLOROPHYLL A REDUCTASE, CHLOROPLASTIC"/>
    <property type="match status" value="1"/>
</dbReference>
<keyword evidence="3" id="KW-0411">Iron-sulfur</keyword>
<gene>
    <name evidence="6" type="ORF">CLOSYM_02168</name>
</gene>
<dbReference type="Pfam" id="PF04422">
    <property type="entry name" value="FrhB_FdhB_N"/>
    <property type="match status" value="1"/>
</dbReference>
<comment type="caution">
    <text evidence="6">The sequence shown here is derived from an EMBL/GenBank/DDBJ whole genome shotgun (WGS) entry which is preliminary data.</text>
</comment>
<evidence type="ECO:0000259" key="5">
    <source>
        <dbReference type="PROSITE" id="PS51379"/>
    </source>
</evidence>
<keyword evidence="4" id="KW-1133">Transmembrane helix</keyword>
<protein>
    <submittedName>
        <fullName evidence="6">4Fe-4S binding domain protein</fullName>
    </submittedName>
</protein>
<keyword evidence="1" id="KW-0479">Metal-binding</keyword>
<dbReference type="InterPro" id="IPR007525">
    <property type="entry name" value="FrhB_FdhB_C"/>
</dbReference>
<keyword evidence="2" id="KW-0408">Iron</keyword>
<dbReference type="Pfam" id="PF04432">
    <property type="entry name" value="FrhB_FdhB_C"/>
    <property type="match status" value="1"/>
</dbReference>
<dbReference type="InterPro" id="IPR045220">
    <property type="entry name" value="FRHB/FDHB/HCAR-like"/>
</dbReference>
<keyword evidence="4" id="KW-0812">Transmembrane</keyword>
<dbReference type="PANTHER" id="PTHR31332:SF0">
    <property type="entry name" value="7-HYDROXYMETHYL CHLOROPHYLL A REDUCTASE, CHLOROPLASTIC"/>
    <property type="match status" value="1"/>
</dbReference>
<dbReference type="Proteomes" id="UP000016491">
    <property type="component" value="Unassembled WGS sequence"/>
</dbReference>
<dbReference type="EMBL" id="AWSU01000163">
    <property type="protein sequence ID" value="ERI77198.1"/>
    <property type="molecule type" value="Genomic_DNA"/>
</dbReference>
<dbReference type="InterPro" id="IPR017900">
    <property type="entry name" value="4Fe4S_Fe_S_CS"/>
</dbReference>
<evidence type="ECO:0000313" key="7">
    <source>
        <dbReference type="Proteomes" id="UP000016491"/>
    </source>
</evidence>
<evidence type="ECO:0000313" key="6">
    <source>
        <dbReference type="EMBL" id="ERI77198.1"/>
    </source>
</evidence>
<dbReference type="SUPFAM" id="SSF54862">
    <property type="entry name" value="4Fe-4S ferredoxins"/>
    <property type="match status" value="1"/>
</dbReference>
<feature type="domain" description="4Fe-4S ferredoxin-type" evidence="5">
    <location>
        <begin position="43"/>
        <end position="72"/>
    </location>
</feature>
<proteinExistence type="predicted"/>
<dbReference type="GO" id="GO:0051536">
    <property type="term" value="F:iron-sulfur cluster binding"/>
    <property type="evidence" value="ECO:0007669"/>
    <property type="project" value="UniProtKB-KW"/>
</dbReference>
<dbReference type="RefSeq" id="WP_021642877.1">
    <property type="nucleotide sequence ID" value="NZ_KE992969.1"/>
</dbReference>
<dbReference type="InterPro" id="IPR007516">
    <property type="entry name" value="Co_F420_Hydgase/DH_bsu_N"/>
</dbReference>
<reference evidence="6 7" key="1">
    <citation type="submission" date="2013-07" db="EMBL/GenBank/DDBJ databases">
        <authorList>
            <person name="Weinstock G."/>
            <person name="Sodergren E."/>
            <person name="Wylie T."/>
            <person name="Fulton L."/>
            <person name="Fulton R."/>
            <person name="Fronick C."/>
            <person name="O'Laughlin M."/>
            <person name="Godfrey J."/>
            <person name="Miner T."/>
            <person name="Herter B."/>
            <person name="Appelbaum E."/>
            <person name="Cordes M."/>
            <person name="Lek S."/>
            <person name="Wollam A."/>
            <person name="Pepin K.H."/>
            <person name="Palsikar V.B."/>
            <person name="Mitreva M."/>
            <person name="Wilson R.K."/>
        </authorList>
    </citation>
    <scope>NUCLEOTIDE SEQUENCE [LARGE SCALE GENOMIC DNA]</scope>
    <source>
        <strain evidence="6 7">ATCC 14940</strain>
    </source>
</reference>
<accession>A0ABC9TYF1</accession>
<dbReference type="PROSITE" id="PS00198">
    <property type="entry name" value="4FE4S_FER_1"/>
    <property type="match status" value="1"/>
</dbReference>
<evidence type="ECO:0000256" key="3">
    <source>
        <dbReference type="ARBA" id="ARBA00023014"/>
    </source>
</evidence>
<evidence type="ECO:0000256" key="4">
    <source>
        <dbReference type="SAM" id="Phobius"/>
    </source>
</evidence>
<feature type="transmembrane region" description="Helical" evidence="4">
    <location>
        <begin position="351"/>
        <end position="376"/>
    </location>
</feature>
<dbReference type="PROSITE" id="PS51379">
    <property type="entry name" value="4FE4S_FER_2"/>
    <property type="match status" value="2"/>
</dbReference>
<organism evidence="6 7">
    <name type="scientific">[Clostridium] symbiosum ATCC 14940</name>
    <dbReference type="NCBI Taxonomy" id="411472"/>
    <lineage>
        <taxon>Bacteria</taxon>
        <taxon>Bacillati</taxon>
        <taxon>Bacillota</taxon>
        <taxon>Clostridia</taxon>
        <taxon>Lachnospirales</taxon>
        <taxon>Lachnospiraceae</taxon>
        <taxon>Otoolea</taxon>
    </lineage>
</organism>
<name>A0ABC9TYF1_CLOSY</name>
<dbReference type="Gene3D" id="3.30.70.20">
    <property type="match status" value="1"/>
</dbReference>
<dbReference type="AlphaFoldDB" id="A0ABC9TYF1"/>
<dbReference type="InterPro" id="IPR017896">
    <property type="entry name" value="4Fe4S_Fe-S-bd"/>
</dbReference>
<evidence type="ECO:0000256" key="1">
    <source>
        <dbReference type="ARBA" id="ARBA00022723"/>
    </source>
</evidence>
<keyword evidence="4" id="KW-0472">Membrane</keyword>
<sequence length="394" mass="46183">MNEIESVVDYIIKKGKCMRCGGCVAVCPQQILKIRYNKKTGFYDVIMDGKQCCKCGKCIKVCPAATNESSEKYIGKYKKIYLTSSVNQNIRINATSGGSINEICRYLLEKKKVDKILLVKNEPDAKMLAKAKFVESEEELLENPRQFASRYVSIPLCSLLKNVDKNKKYAVIGTPCQIISARRILGRDNIYLGIACSEGISFKATEKYLKELELKQIENIFYRGGGWPGRTTVFTHDGEIIEQEHYNSDFNAIYSSQIYRNKGCRFCHDQFANEADISFFDFWNVLEVKNEKFGKSGTIVRTEIGEKLLEKLEEEKRIYIEETLDEKRVIDSQEWILLLKEKYWNHWTIKIYYLFINIFRLSIIEYILPISFYRFFSKNFRRWIYLLKRIERVK</sequence>